<dbReference type="InterPro" id="IPR014795">
    <property type="entry name" value="TacA_1-like"/>
</dbReference>
<evidence type="ECO:0000256" key="1">
    <source>
        <dbReference type="ARBA" id="ARBA00022649"/>
    </source>
</evidence>
<evidence type="ECO:0000313" key="4">
    <source>
        <dbReference type="Proteomes" id="UP000638981"/>
    </source>
</evidence>
<protein>
    <recommendedName>
        <fullName evidence="5">DUF1778 domain-containing protein</fullName>
    </recommendedName>
</protein>
<evidence type="ECO:0008006" key="5">
    <source>
        <dbReference type="Google" id="ProtNLM"/>
    </source>
</evidence>
<gene>
    <name evidence="3" type="ORF">GCM10007315_15660</name>
</gene>
<dbReference type="EMBL" id="BMYJ01000004">
    <property type="protein sequence ID" value="GHC53765.1"/>
    <property type="molecule type" value="Genomic_DNA"/>
</dbReference>
<keyword evidence="4" id="KW-1185">Reference proteome</keyword>
<dbReference type="PANTHER" id="PTHR35401">
    <property type="entry name" value="COPG FAMILY HELIX-TURN-HELIX PROTEIN-RELATED-RELATED"/>
    <property type="match status" value="1"/>
</dbReference>
<proteinExistence type="inferred from homology"/>
<dbReference type="AlphaFoldDB" id="A0A918TLX1"/>
<dbReference type="SUPFAM" id="SSF47598">
    <property type="entry name" value="Ribbon-helix-helix"/>
    <property type="match status" value="1"/>
</dbReference>
<reference evidence="3" key="2">
    <citation type="submission" date="2020-09" db="EMBL/GenBank/DDBJ databases">
        <authorList>
            <person name="Sun Q."/>
            <person name="Kim S."/>
        </authorList>
    </citation>
    <scope>NUCLEOTIDE SEQUENCE</scope>
    <source>
        <strain evidence="3">KCTC 23310</strain>
    </source>
</reference>
<keyword evidence="1" id="KW-1277">Toxin-antitoxin system</keyword>
<comment type="similarity">
    <text evidence="2">Belongs to the TacA antitoxin family.</text>
</comment>
<dbReference type="Pfam" id="PF08681">
    <property type="entry name" value="TacA1"/>
    <property type="match status" value="1"/>
</dbReference>
<dbReference type="Proteomes" id="UP000638981">
    <property type="component" value="Unassembled WGS sequence"/>
</dbReference>
<sequence length="114" mass="12596">MASALELSGILPYISDVEAVMTQTKTRSERIEARTTADTLAIVRRAAEIQGRSISEFVMSAAEEAARKAVEDDRLIRLTEAEQARFVEALLNPKAPAPAMQRAFEHRRRLTGGL</sequence>
<evidence type="ECO:0000313" key="3">
    <source>
        <dbReference type="EMBL" id="GHC53765.1"/>
    </source>
</evidence>
<dbReference type="PANTHER" id="PTHR35401:SF2">
    <property type="entry name" value="ABC-TYPE TRANSPORT SYSTEM"/>
    <property type="match status" value="1"/>
</dbReference>
<evidence type="ECO:0000256" key="2">
    <source>
        <dbReference type="ARBA" id="ARBA00049988"/>
    </source>
</evidence>
<name>A0A918TLX1_9RHOB</name>
<dbReference type="InterPro" id="IPR010985">
    <property type="entry name" value="Ribbon_hlx_hlx"/>
</dbReference>
<dbReference type="GO" id="GO:0006355">
    <property type="term" value="P:regulation of DNA-templated transcription"/>
    <property type="evidence" value="ECO:0007669"/>
    <property type="project" value="InterPro"/>
</dbReference>
<organism evidence="3 4">
    <name type="scientific">Neogemmobacter tilapiae</name>
    <dbReference type="NCBI Taxonomy" id="875041"/>
    <lineage>
        <taxon>Bacteria</taxon>
        <taxon>Pseudomonadati</taxon>
        <taxon>Pseudomonadota</taxon>
        <taxon>Alphaproteobacteria</taxon>
        <taxon>Rhodobacterales</taxon>
        <taxon>Paracoccaceae</taxon>
        <taxon>Neogemmobacter</taxon>
    </lineage>
</organism>
<accession>A0A918TLX1</accession>
<dbReference type="Gene3D" id="1.20.5.780">
    <property type="entry name" value="Single helix bin"/>
    <property type="match status" value="1"/>
</dbReference>
<comment type="caution">
    <text evidence="3">The sequence shown here is derived from an EMBL/GenBank/DDBJ whole genome shotgun (WGS) entry which is preliminary data.</text>
</comment>
<reference evidence="3" key="1">
    <citation type="journal article" date="2014" name="Int. J. Syst. Evol. Microbiol.">
        <title>Complete genome sequence of Corynebacterium casei LMG S-19264T (=DSM 44701T), isolated from a smear-ripened cheese.</title>
        <authorList>
            <consortium name="US DOE Joint Genome Institute (JGI-PGF)"/>
            <person name="Walter F."/>
            <person name="Albersmeier A."/>
            <person name="Kalinowski J."/>
            <person name="Ruckert C."/>
        </authorList>
    </citation>
    <scope>NUCLEOTIDE SEQUENCE</scope>
    <source>
        <strain evidence="3">KCTC 23310</strain>
    </source>
</reference>